<organism evidence="1 2">
    <name type="scientific">Lentinula guzmanii</name>
    <dbReference type="NCBI Taxonomy" id="2804957"/>
    <lineage>
        <taxon>Eukaryota</taxon>
        <taxon>Fungi</taxon>
        <taxon>Dikarya</taxon>
        <taxon>Basidiomycota</taxon>
        <taxon>Agaricomycotina</taxon>
        <taxon>Agaricomycetes</taxon>
        <taxon>Agaricomycetidae</taxon>
        <taxon>Agaricales</taxon>
        <taxon>Marasmiineae</taxon>
        <taxon>Omphalotaceae</taxon>
        <taxon>Lentinula</taxon>
    </lineage>
</organism>
<name>A0AA38J0Y7_9AGAR</name>
<dbReference type="AlphaFoldDB" id="A0AA38J0Y7"/>
<accession>A0AA38J0Y7</accession>
<protein>
    <submittedName>
        <fullName evidence="1">Uncharacterized protein</fullName>
    </submittedName>
</protein>
<evidence type="ECO:0000313" key="1">
    <source>
        <dbReference type="EMBL" id="KAJ3709470.1"/>
    </source>
</evidence>
<sequence>MDRPLSYPHPIYSARLYMTPDYYNRPIAPPEEDGRQPTLQERIATSRHKSACSPWPVTVGTTMALLRAYSLEKKAGVCSENLWNPRAKILSWTAQAFFWANLVGVEGAEAESMILTMWERSRIFLVAAIKDRGRFELLTSRSLTRIQCDCAPIRGVNSFTKYTRGVNCVSGIWSRRKVLSSLRIYNDTLGGSTFLMWFLQYFIFNL</sequence>
<keyword evidence="2" id="KW-1185">Reference proteome</keyword>
<gene>
    <name evidence="1" type="ORF">DFJ43DRAFT_1044765</name>
</gene>
<proteinExistence type="predicted"/>
<evidence type="ECO:0000313" key="2">
    <source>
        <dbReference type="Proteomes" id="UP001176059"/>
    </source>
</evidence>
<dbReference type="EMBL" id="JANVFO010000181">
    <property type="protein sequence ID" value="KAJ3709470.1"/>
    <property type="molecule type" value="Genomic_DNA"/>
</dbReference>
<dbReference type="Proteomes" id="UP001176059">
    <property type="component" value="Unassembled WGS sequence"/>
</dbReference>
<reference evidence="1" key="1">
    <citation type="submission" date="2022-08" db="EMBL/GenBank/DDBJ databases">
        <authorList>
            <consortium name="DOE Joint Genome Institute"/>
            <person name="Min B."/>
            <person name="Sierra-Patev S."/>
            <person name="Naranjo-Ortiz M."/>
            <person name="Looney B."/>
            <person name="Konkel Z."/>
            <person name="Slot J.C."/>
            <person name="Sakamoto Y."/>
            <person name="Steenwyk J.L."/>
            <person name="Rokas A."/>
            <person name="Carro J."/>
            <person name="Camarero S."/>
            <person name="Ferreira P."/>
            <person name="Molpeceres G."/>
            <person name="Ruiz-duenas F.J."/>
            <person name="Serrano A."/>
            <person name="Henrissat B."/>
            <person name="Drula E."/>
            <person name="Hughes K.W."/>
            <person name="Mata J.L."/>
            <person name="Ishikawa N.K."/>
            <person name="Vargas-Isla R."/>
            <person name="Ushijima S."/>
            <person name="Smith C.A."/>
            <person name="Ahrendt S."/>
            <person name="Andreopoulos W."/>
            <person name="He G."/>
            <person name="LaButti K."/>
            <person name="Lipzen A."/>
            <person name="Ng V."/>
            <person name="Riley R."/>
            <person name="Sandor L."/>
            <person name="Barry K."/>
            <person name="Martinez A.T."/>
            <person name="Xiao Y."/>
            <person name="Gibbons J.G."/>
            <person name="Terashima K."/>
            <person name="Hibbett D.S."/>
            <person name="Grigoriev I.V."/>
        </authorList>
    </citation>
    <scope>NUCLEOTIDE SEQUENCE</scope>
    <source>
        <strain evidence="1">ET3784</strain>
    </source>
</reference>
<comment type="caution">
    <text evidence="1">The sequence shown here is derived from an EMBL/GenBank/DDBJ whole genome shotgun (WGS) entry which is preliminary data.</text>
</comment>
<reference evidence="1" key="2">
    <citation type="journal article" date="2023" name="Proc. Natl. Acad. Sci. U.S.A.">
        <title>A global phylogenomic analysis of the shiitake genus Lentinula.</title>
        <authorList>
            <person name="Sierra-Patev S."/>
            <person name="Min B."/>
            <person name="Naranjo-Ortiz M."/>
            <person name="Looney B."/>
            <person name="Konkel Z."/>
            <person name="Slot J.C."/>
            <person name="Sakamoto Y."/>
            <person name="Steenwyk J.L."/>
            <person name="Rokas A."/>
            <person name="Carro J."/>
            <person name="Camarero S."/>
            <person name="Ferreira P."/>
            <person name="Molpeceres G."/>
            <person name="Ruiz-Duenas F.J."/>
            <person name="Serrano A."/>
            <person name="Henrissat B."/>
            <person name="Drula E."/>
            <person name="Hughes K.W."/>
            <person name="Mata J.L."/>
            <person name="Ishikawa N.K."/>
            <person name="Vargas-Isla R."/>
            <person name="Ushijima S."/>
            <person name="Smith C.A."/>
            <person name="Donoghue J."/>
            <person name="Ahrendt S."/>
            <person name="Andreopoulos W."/>
            <person name="He G."/>
            <person name="LaButti K."/>
            <person name="Lipzen A."/>
            <person name="Ng V."/>
            <person name="Riley R."/>
            <person name="Sandor L."/>
            <person name="Barry K."/>
            <person name="Martinez A.T."/>
            <person name="Xiao Y."/>
            <person name="Gibbons J.G."/>
            <person name="Terashima K."/>
            <person name="Grigoriev I.V."/>
            <person name="Hibbett D."/>
        </authorList>
    </citation>
    <scope>NUCLEOTIDE SEQUENCE</scope>
    <source>
        <strain evidence="1">ET3784</strain>
    </source>
</reference>